<gene>
    <name evidence="1" type="primary">jg6899</name>
    <name evidence="1" type="ORF">PAEG_LOCUS6562</name>
</gene>
<dbReference type="AlphaFoldDB" id="A0A8S4R044"/>
<protein>
    <submittedName>
        <fullName evidence="1">Jg6899 protein</fullName>
    </submittedName>
</protein>
<organism evidence="1 2">
    <name type="scientific">Pararge aegeria aegeria</name>
    <dbReference type="NCBI Taxonomy" id="348720"/>
    <lineage>
        <taxon>Eukaryota</taxon>
        <taxon>Metazoa</taxon>
        <taxon>Ecdysozoa</taxon>
        <taxon>Arthropoda</taxon>
        <taxon>Hexapoda</taxon>
        <taxon>Insecta</taxon>
        <taxon>Pterygota</taxon>
        <taxon>Neoptera</taxon>
        <taxon>Endopterygota</taxon>
        <taxon>Lepidoptera</taxon>
        <taxon>Glossata</taxon>
        <taxon>Ditrysia</taxon>
        <taxon>Papilionoidea</taxon>
        <taxon>Nymphalidae</taxon>
        <taxon>Satyrinae</taxon>
        <taxon>Satyrini</taxon>
        <taxon>Parargina</taxon>
        <taxon>Pararge</taxon>
    </lineage>
</organism>
<reference evidence="1" key="1">
    <citation type="submission" date="2022-03" db="EMBL/GenBank/DDBJ databases">
        <authorList>
            <person name="Lindestad O."/>
        </authorList>
    </citation>
    <scope>NUCLEOTIDE SEQUENCE</scope>
</reference>
<dbReference type="EMBL" id="CAKXAJ010020051">
    <property type="protein sequence ID" value="CAH2220169.1"/>
    <property type="molecule type" value="Genomic_DNA"/>
</dbReference>
<evidence type="ECO:0000313" key="1">
    <source>
        <dbReference type="EMBL" id="CAH2220169.1"/>
    </source>
</evidence>
<comment type="caution">
    <text evidence="1">The sequence shown here is derived from an EMBL/GenBank/DDBJ whole genome shotgun (WGS) entry which is preliminary data.</text>
</comment>
<sequence length="509" mass="57435">MIWITKLHLTDTAKMLKYLQRWNKKLRICDWKIVYTYICGSYLRRVILMDVASANVIKAANYNLYAGVDFTRFRLCESNRSPAFASDLNVEGGDTTLHKSLDTSLLRQEQKLECPKQKSLYPPKICSTLVHTSDVASAKENKTAYYNLYPLVDLKPSRPYESKSTPACLSDLEIEGVDTTSHTPLDTPLLTEEQIFKSSSDYKRLSGAGRKRLWKLVKDEGLDLQEALILARKPLKEPFLSNPELEHNLKGGRLEEQCTKQETNNPPKMYAIPKGYTLVHPSDVASANVAKSANCNLYGVDLKQASTGDLKVEGGESTLYTALDTPLQTKEQIFKSSSNYKRLSGARRRRLWKLVKDEDLDLQEALLLTRIPSKEPLLSNPELEHNLKGGRLEEECTKQETNNPPKIYAIPQHPSDVASNVAKSAKCNFYAGVDLTQASTGDLKLEGGESTLYTPLVTPLLTEEQIFKSSSDYKRLSRARRRRLWKLVKDDCLDLQEALLLAREPSKEA</sequence>
<accession>A0A8S4R044</accession>
<dbReference type="OrthoDB" id="6929905at2759"/>
<evidence type="ECO:0000313" key="2">
    <source>
        <dbReference type="Proteomes" id="UP000838756"/>
    </source>
</evidence>
<dbReference type="Proteomes" id="UP000838756">
    <property type="component" value="Unassembled WGS sequence"/>
</dbReference>
<proteinExistence type="predicted"/>
<name>A0A8S4R044_9NEOP</name>
<keyword evidence="2" id="KW-1185">Reference proteome</keyword>